<dbReference type="AlphaFoldDB" id="A0A368H803"/>
<keyword evidence="3" id="KW-0868">Chloride</keyword>
<keyword evidence="2" id="KW-0406">Ion transport</keyword>
<dbReference type="EMBL" id="JOJR01000013">
    <property type="protein sequence ID" value="RCN51415.1"/>
    <property type="molecule type" value="Genomic_DNA"/>
</dbReference>
<dbReference type="InterPro" id="IPR050970">
    <property type="entry name" value="Cl_channel_volt-gated"/>
</dbReference>
<dbReference type="GO" id="GO:0005886">
    <property type="term" value="C:plasma membrane"/>
    <property type="evidence" value="ECO:0007669"/>
    <property type="project" value="TreeGrafter"/>
</dbReference>
<accession>A0A368H803</accession>
<evidence type="ECO:0000256" key="2">
    <source>
        <dbReference type="ARBA" id="ARBA00023065"/>
    </source>
</evidence>
<dbReference type="PANTHER" id="PTHR45720:SF10">
    <property type="entry name" value="CHLORIDE CHANNEL PROTEIN 2"/>
    <property type="match status" value="1"/>
</dbReference>
<proteinExistence type="predicted"/>
<keyword evidence="5" id="KW-1185">Reference proteome</keyword>
<dbReference type="OrthoDB" id="4564at2759"/>
<dbReference type="GO" id="GO:0005247">
    <property type="term" value="F:voltage-gated chloride channel activity"/>
    <property type="evidence" value="ECO:0007669"/>
    <property type="project" value="TreeGrafter"/>
</dbReference>
<dbReference type="Gene3D" id="3.10.580.10">
    <property type="entry name" value="CBS-domain"/>
    <property type="match status" value="1"/>
</dbReference>
<evidence type="ECO:0000256" key="3">
    <source>
        <dbReference type="ARBA" id="ARBA00023214"/>
    </source>
</evidence>
<organism evidence="4 5">
    <name type="scientific">Ancylostoma caninum</name>
    <name type="common">Dog hookworm</name>
    <dbReference type="NCBI Taxonomy" id="29170"/>
    <lineage>
        <taxon>Eukaryota</taxon>
        <taxon>Metazoa</taxon>
        <taxon>Ecdysozoa</taxon>
        <taxon>Nematoda</taxon>
        <taxon>Chromadorea</taxon>
        <taxon>Rhabditida</taxon>
        <taxon>Rhabditina</taxon>
        <taxon>Rhabditomorpha</taxon>
        <taxon>Strongyloidea</taxon>
        <taxon>Ancylostomatidae</taxon>
        <taxon>Ancylostomatinae</taxon>
        <taxon>Ancylostoma</taxon>
    </lineage>
</organism>
<dbReference type="InterPro" id="IPR046342">
    <property type="entry name" value="CBS_dom_sf"/>
</dbReference>
<evidence type="ECO:0000313" key="5">
    <source>
        <dbReference type="Proteomes" id="UP000252519"/>
    </source>
</evidence>
<comment type="caution">
    <text evidence="4">The sequence shown here is derived from an EMBL/GenBank/DDBJ whole genome shotgun (WGS) entry which is preliminary data.</text>
</comment>
<dbReference type="STRING" id="29170.A0A368H803"/>
<reference evidence="4 5" key="1">
    <citation type="submission" date="2014-10" db="EMBL/GenBank/DDBJ databases">
        <title>Draft genome of the hookworm Ancylostoma caninum.</title>
        <authorList>
            <person name="Mitreva M."/>
        </authorList>
    </citation>
    <scope>NUCLEOTIDE SEQUENCE [LARGE SCALE GENOMIC DNA]</scope>
    <source>
        <strain evidence="4 5">Baltimore</strain>
    </source>
</reference>
<keyword evidence="1" id="KW-0813">Transport</keyword>
<gene>
    <name evidence="4" type="ORF">ANCCAN_02366</name>
</gene>
<evidence type="ECO:0008006" key="6">
    <source>
        <dbReference type="Google" id="ProtNLM"/>
    </source>
</evidence>
<evidence type="ECO:0000256" key="1">
    <source>
        <dbReference type="ARBA" id="ARBA00022448"/>
    </source>
</evidence>
<sequence length="147" mass="16559">MHSLTCRHTGATKKICSDVLRRSLYRFTFAKHKKAVVDLFGEDRAQWEVDQLCSALDLQSIHVDSAPFQLVETTSIFKIHSVFSLLGLRRAYVTKLGRLVGVVSLKELRAAIESINNTPPAVSDSDTTERNEVVKQMQTCDTYMNNV</sequence>
<evidence type="ECO:0000313" key="4">
    <source>
        <dbReference type="EMBL" id="RCN51415.1"/>
    </source>
</evidence>
<dbReference type="FunFam" id="3.10.580.10:FF:000032">
    <property type="entry name" value="Chloride channel protein"/>
    <property type="match status" value="1"/>
</dbReference>
<dbReference type="SUPFAM" id="SSF54631">
    <property type="entry name" value="CBS-domain pair"/>
    <property type="match status" value="1"/>
</dbReference>
<name>A0A368H803_ANCCA</name>
<dbReference type="PANTHER" id="PTHR45720">
    <property type="entry name" value="CHLORIDE CHANNEL PROTEIN 2"/>
    <property type="match status" value="1"/>
</dbReference>
<dbReference type="Proteomes" id="UP000252519">
    <property type="component" value="Unassembled WGS sequence"/>
</dbReference>
<protein>
    <recommendedName>
        <fullName evidence="6">CBS domain-containing protein</fullName>
    </recommendedName>
</protein>